<proteinExistence type="predicted"/>
<dbReference type="EMBL" id="BEXD01001103">
    <property type="protein sequence ID" value="GBB92263.1"/>
    <property type="molecule type" value="Genomic_DNA"/>
</dbReference>
<comment type="caution">
    <text evidence="1">The sequence shown here is derived from an EMBL/GenBank/DDBJ whole genome shotgun (WGS) entry which is preliminary data.</text>
</comment>
<evidence type="ECO:0000313" key="1">
    <source>
        <dbReference type="EMBL" id="GBB92263.1"/>
    </source>
</evidence>
<organism evidence="1 2">
    <name type="scientific">Rhizophagus clarus</name>
    <dbReference type="NCBI Taxonomy" id="94130"/>
    <lineage>
        <taxon>Eukaryota</taxon>
        <taxon>Fungi</taxon>
        <taxon>Fungi incertae sedis</taxon>
        <taxon>Mucoromycota</taxon>
        <taxon>Glomeromycotina</taxon>
        <taxon>Glomeromycetes</taxon>
        <taxon>Glomerales</taxon>
        <taxon>Glomeraceae</taxon>
        <taxon>Rhizophagus</taxon>
    </lineage>
</organism>
<gene>
    <name evidence="1" type="ORF">RclHR1_19910001</name>
</gene>
<protein>
    <submittedName>
        <fullName evidence="1">Uncharacterized protein</fullName>
    </submittedName>
</protein>
<keyword evidence="2" id="KW-1185">Reference proteome</keyword>
<dbReference type="Proteomes" id="UP000247702">
    <property type="component" value="Unassembled WGS sequence"/>
</dbReference>
<name>A0A2Z6QPG1_9GLOM</name>
<evidence type="ECO:0000313" key="2">
    <source>
        <dbReference type="Proteomes" id="UP000247702"/>
    </source>
</evidence>
<sequence>MDLSDNTRLNRYYIDNQIDQINQIIWSSFQNSVLHFSRKHFSETGFQLEDFSFLDFLGYQFQLFECFEISDKRIR</sequence>
<reference evidence="1 2" key="1">
    <citation type="submission" date="2017-11" db="EMBL/GenBank/DDBJ databases">
        <title>The genome of Rhizophagus clarus HR1 reveals common genetic basis of auxotrophy among arbuscular mycorrhizal fungi.</title>
        <authorList>
            <person name="Kobayashi Y."/>
        </authorList>
    </citation>
    <scope>NUCLEOTIDE SEQUENCE [LARGE SCALE GENOMIC DNA]</scope>
    <source>
        <strain evidence="1 2">HR1</strain>
    </source>
</reference>
<dbReference type="AlphaFoldDB" id="A0A2Z6QPG1"/>
<accession>A0A2Z6QPG1</accession>